<keyword evidence="2" id="KW-0808">Transferase</keyword>
<dbReference type="SUPFAM" id="SSF53335">
    <property type="entry name" value="S-adenosyl-L-methionine-dependent methyltransferases"/>
    <property type="match status" value="1"/>
</dbReference>
<name>A0A540VGR3_9CHLR</name>
<dbReference type="SUPFAM" id="SSF53254">
    <property type="entry name" value="Phosphoglycerate mutase-like"/>
    <property type="match status" value="1"/>
</dbReference>
<evidence type="ECO:0000313" key="2">
    <source>
        <dbReference type="EMBL" id="TQE95955.1"/>
    </source>
</evidence>
<dbReference type="Gene3D" id="3.40.50.1240">
    <property type="entry name" value="Phosphoglycerate mutase-like"/>
    <property type="match status" value="1"/>
</dbReference>
<dbReference type="InterPro" id="IPR013078">
    <property type="entry name" value="His_Pase_superF_clade-1"/>
</dbReference>
<comment type="caution">
    <text evidence="2">The sequence shown here is derived from an EMBL/GenBank/DDBJ whole genome shotgun (WGS) entry which is preliminary data.</text>
</comment>
<reference evidence="2 3" key="1">
    <citation type="submission" date="2019-06" db="EMBL/GenBank/DDBJ databases">
        <title>Genome sequence of Litorilinea aerophila BAA-2444.</title>
        <authorList>
            <person name="Maclea K.S."/>
            <person name="Maurais E.G."/>
            <person name="Iannazzi L.C."/>
        </authorList>
    </citation>
    <scope>NUCLEOTIDE SEQUENCE [LARGE SCALE GENOMIC DNA]</scope>
    <source>
        <strain evidence="2 3">ATCC BAA-2444</strain>
    </source>
</reference>
<dbReference type="InterPro" id="IPR013216">
    <property type="entry name" value="Methyltransf_11"/>
</dbReference>
<accession>A0A540VGR3</accession>
<dbReference type="InterPro" id="IPR029063">
    <property type="entry name" value="SAM-dependent_MTases_sf"/>
</dbReference>
<dbReference type="OrthoDB" id="9805171at2"/>
<dbReference type="Pfam" id="PF08241">
    <property type="entry name" value="Methyltransf_11"/>
    <property type="match status" value="1"/>
</dbReference>
<proteinExistence type="predicted"/>
<evidence type="ECO:0000259" key="1">
    <source>
        <dbReference type="Pfam" id="PF08241"/>
    </source>
</evidence>
<dbReference type="AlphaFoldDB" id="A0A540VGR3"/>
<keyword evidence="2" id="KW-0489">Methyltransferase</keyword>
<dbReference type="Pfam" id="PF00300">
    <property type="entry name" value="His_Phos_1"/>
    <property type="match status" value="1"/>
</dbReference>
<dbReference type="Proteomes" id="UP000317371">
    <property type="component" value="Unassembled WGS sequence"/>
</dbReference>
<dbReference type="CDD" id="cd02440">
    <property type="entry name" value="AdoMet_MTases"/>
    <property type="match status" value="1"/>
</dbReference>
<dbReference type="GO" id="GO:0008757">
    <property type="term" value="F:S-adenosylmethionine-dependent methyltransferase activity"/>
    <property type="evidence" value="ECO:0007669"/>
    <property type="project" value="InterPro"/>
</dbReference>
<gene>
    <name evidence="2" type="ORF">FKZ61_09415</name>
</gene>
<dbReference type="PANTHER" id="PTHR43591">
    <property type="entry name" value="METHYLTRANSFERASE"/>
    <property type="match status" value="1"/>
</dbReference>
<keyword evidence="3" id="KW-1185">Reference proteome</keyword>
<dbReference type="Gene3D" id="3.40.50.150">
    <property type="entry name" value="Vaccinia Virus protein VP39"/>
    <property type="match status" value="1"/>
</dbReference>
<dbReference type="InterPro" id="IPR029033">
    <property type="entry name" value="His_PPase_superfam"/>
</dbReference>
<protein>
    <submittedName>
        <fullName evidence="2">Methyltransferase domain-containing protein</fullName>
    </submittedName>
</protein>
<feature type="domain" description="Methyltransferase type 11" evidence="1">
    <location>
        <begin position="301"/>
        <end position="401"/>
    </location>
</feature>
<organism evidence="2 3">
    <name type="scientific">Litorilinea aerophila</name>
    <dbReference type="NCBI Taxonomy" id="1204385"/>
    <lineage>
        <taxon>Bacteria</taxon>
        <taxon>Bacillati</taxon>
        <taxon>Chloroflexota</taxon>
        <taxon>Caldilineae</taxon>
        <taxon>Caldilineales</taxon>
        <taxon>Caldilineaceae</taxon>
        <taxon>Litorilinea</taxon>
    </lineage>
</organism>
<dbReference type="GO" id="GO:0032259">
    <property type="term" value="P:methylation"/>
    <property type="evidence" value="ECO:0007669"/>
    <property type="project" value="UniProtKB-KW"/>
</dbReference>
<dbReference type="EMBL" id="VIGC01000010">
    <property type="protein sequence ID" value="TQE95955.1"/>
    <property type="molecule type" value="Genomic_DNA"/>
</dbReference>
<evidence type="ECO:0000313" key="3">
    <source>
        <dbReference type="Proteomes" id="UP000317371"/>
    </source>
</evidence>
<dbReference type="CDD" id="cd07040">
    <property type="entry name" value="HP"/>
    <property type="match status" value="1"/>
</dbReference>
<dbReference type="InParanoid" id="A0A540VGR3"/>
<sequence length="518" mass="57597">MAPGRATSSRLISVRPPVAMSSLHPSQLIPDPIQPQAQGHAPQTEMRLLLICHAEGMHDRYANFAGEESGLTARGWEQADILAGWLQNYCTIDTLVSDSLLHSRLTAQRIGQALGLPVAVNRELPLCPRGEWQALDARLVGARSLQALAQLQEEALPPPYADFCRQLVASVDRLVAEHWGSTLALVTSGDNIATLLRYFFGAHRLDIQIDHTSLSEVNYQGRRWRLAYTNRLEHLPRPVPRVQQVNGESKSDGEPMEDLSLVVQVYNRLAQADLQRKRTDDETRLRHLLQFAKIPPDARVLDIGTGLGVLPLMLAEAGARSVVGIDICPTMLEQAEYLRLSRLSPAAQRVSFRLAPAQALPFADESFDVVFCRLVLHHARKPERIIQEAARVLRPGGMLILAELLSADNPVKRATQNAIEERRNPAHVAARTADQYNKLVVDQGLTIEAREVVSFERELEEWIAGMQTDPADVAVVREMIEAGLETDAAGINARRQGNTLVFEQRMYYVKAVKPRPSE</sequence>